<dbReference type="KEGG" id="tmk:QGN29_10330"/>
<evidence type="ECO:0000256" key="5">
    <source>
        <dbReference type="ARBA" id="ARBA00023136"/>
    </source>
</evidence>
<dbReference type="PANTHER" id="PTHR30213">
    <property type="entry name" value="INNER MEMBRANE PROTEIN YHJD"/>
    <property type="match status" value="1"/>
</dbReference>
<feature type="transmembrane region" description="Helical" evidence="7">
    <location>
        <begin position="187"/>
        <end position="209"/>
    </location>
</feature>
<evidence type="ECO:0000256" key="3">
    <source>
        <dbReference type="ARBA" id="ARBA00022692"/>
    </source>
</evidence>
<feature type="transmembrane region" description="Helical" evidence="7">
    <location>
        <begin position="221"/>
        <end position="242"/>
    </location>
</feature>
<reference evidence="8" key="1">
    <citation type="submission" date="2023-04" db="EMBL/GenBank/DDBJ databases">
        <title>Complete genome sequence of Temperatibacter marinus.</title>
        <authorList>
            <person name="Rong J.-C."/>
            <person name="Yi M.-L."/>
            <person name="Zhao Q."/>
        </authorList>
    </citation>
    <scope>NUCLEOTIDE SEQUENCE</scope>
    <source>
        <strain evidence="8">NBRC 110045</strain>
    </source>
</reference>
<keyword evidence="9" id="KW-1185">Reference proteome</keyword>
<dbReference type="PIRSF" id="PIRSF035875">
    <property type="entry name" value="RNase_BN"/>
    <property type="match status" value="1"/>
</dbReference>
<name>A0AA52H8K7_9PROT</name>
<feature type="transmembrane region" description="Helical" evidence="7">
    <location>
        <begin position="254"/>
        <end position="276"/>
    </location>
</feature>
<keyword evidence="5 7" id="KW-0472">Membrane</keyword>
<feature type="region of interest" description="Disordered" evidence="6">
    <location>
        <begin position="287"/>
        <end position="308"/>
    </location>
</feature>
<dbReference type="InterPro" id="IPR017039">
    <property type="entry name" value="Virul_fac_BrkB"/>
</dbReference>
<protein>
    <submittedName>
        <fullName evidence="8">YihY/virulence factor BrkB family protein</fullName>
    </submittedName>
</protein>
<accession>A0AA52H8K7</accession>
<proteinExistence type="predicted"/>
<evidence type="ECO:0000313" key="8">
    <source>
        <dbReference type="EMBL" id="WND01944.1"/>
    </source>
</evidence>
<evidence type="ECO:0000313" key="9">
    <source>
        <dbReference type="Proteomes" id="UP001268683"/>
    </source>
</evidence>
<keyword evidence="2" id="KW-1003">Cell membrane</keyword>
<sequence length="308" mass="33875">MTEFSSTYIYSKTRMALRILGDAGRGFGHNHGMAAAGNMAFLAMFCLFPFLIFMISISGVVGQSDQGLEAIEFILSLLPPEVSQTLNTPIQGILRNAGKEILTFSILFALLTAANGIEAGREIVIRAFGREYGHSFWKRRLESLAFVIISSFLILLSMSVQVMGPPIIKAINSLFPDIMTGGLQTFWTWLTFAISPLFLLIGLYVLYVALTPRSIYRPFRLPGAILTLALFLLTAKGLSAYLKSVGTYDVTYGSLAGVVIVQLFCYVVSIGFIFGAEFNAAWTKHSDRVTQSEKEETEKPSQKSESLS</sequence>
<comment type="subcellular location">
    <subcellularLocation>
        <location evidence="1">Cell membrane</location>
        <topology evidence="1">Multi-pass membrane protein</topology>
    </subcellularLocation>
</comment>
<dbReference type="EMBL" id="CP123872">
    <property type="protein sequence ID" value="WND01944.1"/>
    <property type="molecule type" value="Genomic_DNA"/>
</dbReference>
<dbReference type="GO" id="GO:0005886">
    <property type="term" value="C:plasma membrane"/>
    <property type="evidence" value="ECO:0007669"/>
    <property type="project" value="UniProtKB-SubCell"/>
</dbReference>
<evidence type="ECO:0000256" key="6">
    <source>
        <dbReference type="SAM" id="MobiDB-lite"/>
    </source>
</evidence>
<feature type="transmembrane region" description="Helical" evidence="7">
    <location>
        <begin position="39"/>
        <end position="61"/>
    </location>
</feature>
<organism evidence="8 9">
    <name type="scientific">Temperatibacter marinus</name>
    <dbReference type="NCBI Taxonomy" id="1456591"/>
    <lineage>
        <taxon>Bacteria</taxon>
        <taxon>Pseudomonadati</taxon>
        <taxon>Pseudomonadota</taxon>
        <taxon>Alphaproteobacteria</taxon>
        <taxon>Kordiimonadales</taxon>
        <taxon>Temperatibacteraceae</taxon>
        <taxon>Temperatibacter</taxon>
    </lineage>
</organism>
<feature type="compositionally biased region" description="Basic and acidic residues" evidence="6">
    <location>
        <begin position="287"/>
        <end position="302"/>
    </location>
</feature>
<evidence type="ECO:0000256" key="4">
    <source>
        <dbReference type="ARBA" id="ARBA00022989"/>
    </source>
</evidence>
<dbReference type="NCBIfam" id="TIGR00765">
    <property type="entry name" value="yihY_not_rbn"/>
    <property type="match status" value="1"/>
</dbReference>
<evidence type="ECO:0000256" key="2">
    <source>
        <dbReference type="ARBA" id="ARBA00022475"/>
    </source>
</evidence>
<evidence type="ECO:0000256" key="1">
    <source>
        <dbReference type="ARBA" id="ARBA00004651"/>
    </source>
</evidence>
<feature type="transmembrane region" description="Helical" evidence="7">
    <location>
        <begin position="144"/>
        <end position="167"/>
    </location>
</feature>
<dbReference type="AlphaFoldDB" id="A0AA52H8K7"/>
<keyword evidence="4 7" id="KW-1133">Transmembrane helix</keyword>
<dbReference type="RefSeq" id="WP_310797774.1">
    <property type="nucleotide sequence ID" value="NZ_CP123872.1"/>
</dbReference>
<dbReference type="Proteomes" id="UP001268683">
    <property type="component" value="Chromosome"/>
</dbReference>
<evidence type="ECO:0000256" key="7">
    <source>
        <dbReference type="SAM" id="Phobius"/>
    </source>
</evidence>
<dbReference type="Pfam" id="PF03631">
    <property type="entry name" value="Virul_fac_BrkB"/>
    <property type="match status" value="1"/>
</dbReference>
<dbReference type="PANTHER" id="PTHR30213:SF0">
    <property type="entry name" value="UPF0761 MEMBRANE PROTEIN YIHY"/>
    <property type="match status" value="1"/>
</dbReference>
<keyword evidence="3 7" id="KW-0812">Transmembrane</keyword>
<gene>
    <name evidence="8" type="ORF">QGN29_10330</name>
</gene>